<dbReference type="InterPro" id="IPR029016">
    <property type="entry name" value="GAF-like_dom_sf"/>
</dbReference>
<name>A0A3E2VX58_CLOIN</name>
<dbReference type="InterPro" id="IPR043128">
    <property type="entry name" value="Rev_trsase/Diguanyl_cyclase"/>
</dbReference>
<dbReference type="InterPro" id="IPR000160">
    <property type="entry name" value="GGDEF_dom"/>
</dbReference>
<dbReference type="SUPFAM" id="SSF55073">
    <property type="entry name" value="Nucleotide cyclase"/>
    <property type="match status" value="1"/>
</dbReference>
<dbReference type="NCBIfam" id="TIGR00254">
    <property type="entry name" value="GGDEF"/>
    <property type="match status" value="1"/>
</dbReference>
<accession>A0A3E2VX58</accession>
<protein>
    <submittedName>
        <fullName evidence="3">Sensor domain-containing diguanylate cyclase</fullName>
    </submittedName>
</protein>
<keyword evidence="1" id="KW-0472">Membrane</keyword>
<comment type="caution">
    <text evidence="3">The sequence shown here is derived from an EMBL/GenBank/DDBJ whole genome shotgun (WGS) entry which is preliminary data.</text>
</comment>
<feature type="domain" description="GGDEF" evidence="2">
    <location>
        <begin position="522"/>
        <end position="649"/>
    </location>
</feature>
<dbReference type="Pfam" id="PF01590">
    <property type="entry name" value="GAF"/>
    <property type="match status" value="1"/>
</dbReference>
<dbReference type="RefSeq" id="WP_117442987.1">
    <property type="nucleotide sequence ID" value="NZ_JAJFEN010000032.1"/>
</dbReference>
<keyword evidence="1" id="KW-1133">Transmembrane helix</keyword>
<organism evidence="3 4">
    <name type="scientific">Clostridium innocuum</name>
    <dbReference type="NCBI Taxonomy" id="1522"/>
    <lineage>
        <taxon>Bacteria</taxon>
        <taxon>Bacillati</taxon>
        <taxon>Bacillota</taxon>
        <taxon>Clostridia</taxon>
        <taxon>Eubacteriales</taxon>
        <taxon>Clostridiaceae</taxon>
        <taxon>Clostridium</taxon>
    </lineage>
</organism>
<dbReference type="Gene3D" id="3.30.70.270">
    <property type="match status" value="1"/>
</dbReference>
<dbReference type="InterPro" id="IPR003018">
    <property type="entry name" value="GAF"/>
</dbReference>
<dbReference type="InterPro" id="IPR050469">
    <property type="entry name" value="Diguanylate_Cyclase"/>
</dbReference>
<keyword evidence="1" id="KW-0812">Transmembrane</keyword>
<dbReference type="SMART" id="SM00065">
    <property type="entry name" value="GAF"/>
    <property type="match status" value="1"/>
</dbReference>
<evidence type="ECO:0000259" key="2">
    <source>
        <dbReference type="PROSITE" id="PS50887"/>
    </source>
</evidence>
<dbReference type="GO" id="GO:0052621">
    <property type="term" value="F:diguanylate cyclase activity"/>
    <property type="evidence" value="ECO:0007669"/>
    <property type="project" value="TreeGrafter"/>
</dbReference>
<evidence type="ECO:0000313" key="4">
    <source>
        <dbReference type="Proteomes" id="UP000260025"/>
    </source>
</evidence>
<dbReference type="PANTHER" id="PTHR45138:SF9">
    <property type="entry name" value="DIGUANYLATE CYCLASE DGCM-RELATED"/>
    <property type="match status" value="1"/>
</dbReference>
<feature type="transmembrane region" description="Helical" evidence="1">
    <location>
        <begin position="159"/>
        <end position="180"/>
    </location>
</feature>
<dbReference type="SMART" id="SM00267">
    <property type="entry name" value="GGDEF"/>
    <property type="match status" value="1"/>
</dbReference>
<dbReference type="Proteomes" id="UP000260025">
    <property type="component" value="Unassembled WGS sequence"/>
</dbReference>
<dbReference type="AlphaFoldDB" id="A0A3E2VX58"/>
<dbReference type="SUPFAM" id="SSF55781">
    <property type="entry name" value="GAF domain-like"/>
    <property type="match status" value="1"/>
</dbReference>
<dbReference type="Gene3D" id="3.30.450.40">
    <property type="match status" value="1"/>
</dbReference>
<evidence type="ECO:0000256" key="1">
    <source>
        <dbReference type="SAM" id="Phobius"/>
    </source>
</evidence>
<dbReference type="EMBL" id="QVEV01000011">
    <property type="protein sequence ID" value="RGC15891.1"/>
    <property type="molecule type" value="Genomic_DNA"/>
</dbReference>
<dbReference type="InterPro" id="IPR029787">
    <property type="entry name" value="Nucleotide_cyclase"/>
</dbReference>
<reference evidence="3 4" key="1">
    <citation type="submission" date="2018-08" db="EMBL/GenBank/DDBJ databases">
        <title>A genome reference for cultivated species of the human gut microbiota.</title>
        <authorList>
            <person name="Zou Y."/>
            <person name="Xue W."/>
            <person name="Luo G."/>
        </authorList>
    </citation>
    <scope>NUCLEOTIDE SEQUENCE [LARGE SCALE GENOMIC DNA]</scope>
    <source>
        <strain evidence="3 4">OF01-2LB</strain>
    </source>
</reference>
<dbReference type="PROSITE" id="PS50887">
    <property type="entry name" value="GGDEF"/>
    <property type="match status" value="1"/>
</dbReference>
<dbReference type="Pfam" id="PF00990">
    <property type="entry name" value="GGDEF"/>
    <property type="match status" value="1"/>
</dbReference>
<dbReference type="CDD" id="cd01949">
    <property type="entry name" value="GGDEF"/>
    <property type="match status" value="1"/>
</dbReference>
<dbReference type="OrthoDB" id="9805474at2"/>
<gene>
    <name evidence="3" type="ORF">DXA38_09495</name>
</gene>
<evidence type="ECO:0000313" key="3">
    <source>
        <dbReference type="EMBL" id="RGC15891.1"/>
    </source>
</evidence>
<sequence>MKRLLSNIRIWIIPLLLCIALLVTGVMSVQSNSSLEGNARVINYTGIVRGATQRLIKKELNHTPDDALIQRLDDILDGLCNSSEEYDLVRIDDEHYHTLLLRMEQDWKQIKQEIYRYRKGEVSGTRLFSLSEEYFALADECVLAAEVYTEDTVQESRNILIYTNIIFIVLAGICTVFAFYQERRRKLLQLAEDKNRQESEKLARRFQELLVPINEMSELMYISDVNTYDLLFINEAGKEIFHIDQQQHLKCYKTLQGFDQPCAFCPNHILKDDETYTWEYTNPLTKRHYLLKDRLLEWEGHPARMEIAFDITDSVNEKLALKNRLERDQVLVSCIRELYRNPDLSQATNHVLEQLGRLFHAERAYVFLLHDDSISNTAEWCDEGVHPQIQQLQNLNQEDFRIWLTQFEHQRNVVIHDVEALQADMKKEYEFLKLQAINRLIMVPLEFDNRLAGLIGLDNMDAQRIENAVTFMETLRYYVMLAMRRDEDEKALYRLSYLDELTSFYNRNRYMQDLANFNACQDAVGVVYLDLNGLKETNDHLGHDAGDELLKACANVIRTGFQQGDFYRIGGDEFVIICCGVEEAAFLEQLERLRDSFAKSSCSAAIGYRWVKDCADIHAVIRKADENMYEDKKRFYENKKGSGAYRYHD</sequence>
<proteinExistence type="predicted"/>
<dbReference type="PANTHER" id="PTHR45138">
    <property type="entry name" value="REGULATORY COMPONENTS OF SENSORY TRANSDUCTION SYSTEM"/>
    <property type="match status" value="1"/>
</dbReference>